<keyword evidence="3" id="KW-0812">Transmembrane</keyword>
<keyword evidence="1" id="KW-0620">Polyamine biosynthesis</keyword>
<evidence type="ECO:0000313" key="4">
    <source>
        <dbReference type="EMBL" id="KAL3420876.1"/>
    </source>
</evidence>
<keyword evidence="5" id="KW-1185">Reference proteome</keyword>
<dbReference type="Gene3D" id="3.40.50.150">
    <property type="entry name" value="Vaccinia Virus protein VP39"/>
    <property type="match status" value="1"/>
</dbReference>
<gene>
    <name evidence="4" type="ORF">PVAG01_07321</name>
</gene>
<sequence length="605" mass="66364">MARQSGTASKAKSRPPGSASGSAPTVAADAPAFTQENFEKELKALAAKAQEDTWAKWAKEQTGVLLQSATLLTLAAIYSNISQLTLSPVYGGIPASIWHSKGVMTACFLGWSLNLFLKRQLPLKPITLLPLIAAYIPTIQFFLFKFSNKLGANYGPPITEALTFLPLLLISVSCTATALDDLELTSGAKARWIVDAAPGIFSYIFYKSVEFYSSPYILNLVGKSIVMSRVGLQLLLTSIYTILAPSKLLLFALPALLHTSIFNNHFEAPWTTSSLNSTLQASGWSLIDRQDSLTGYISVIESKKDGFRVMRCDHSLLGGEWMISSRNRVSEPIYGVFVMLEAIRLIEVPNPVPDALANALVIGLGIGTTPAALMAHGISTTIVEIDPVVHDYATKYFGLPEAHTPVITDAVTYASETAAAFSSNKNHGPKFDYIVHDVFTGGAEPVELFTLEFLRDLKTMLTPNGVIAINYAGDFMLPPARIIVNTIQSVFPNCRIYRESASPAATEAMDFTNMVIFCTAGTTSKSKKVTFRQPVEADMLGSQSRRTFLPPRHEVPVSKFKPRRDDGGLLLRNGTERFREWQEKSAVGHWNVMRTVLPPNIWEEW</sequence>
<feature type="transmembrane region" description="Helical" evidence="3">
    <location>
        <begin position="164"/>
        <end position="182"/>
    </location>
</feature>
<dbReference type="Proteomes" id="UP001629113">
    <property type="component" value="Unassembled WGS sequence"/>
</dbReference>
<evidence type="ECO:0000256" key="2">
    <source>
        <dbReference type="SAM" id="MobiDB-lite"/>
    </source>
</evidence>
<dbReference type="PANTHER" id="PTHR43317:SF1">
    <property type="entry name" value="THERMOSPERMINE SYNTHASE ACAULIS5"/>
    <property type="match status" value="1"/>
</dbReference>
<feature type="compositionally biased region" description="Polar residues" evidence="2">
    <location>
        <begin position="1"/>
        <end position="10"/>
    </location>
</feature>
<feature type="transmembrane region" description="Helical" evidence="3">
    <location>
        <begin position="234"/>
        <end position="257"/>
    </location>
</feature>
<dbReference type="SUPFAM" id="SSF53335">
    <property type="entry name" value="S-adenosyl-L-methionine-dependent methyltransferases"/>
    <property type="match status" value="1"/>
</dbReference>
<evidence type="ECO:0000256" key="1">
    <source>
        <dbReference type="ARBA" id="ARBA00023115"/>
    </source>
</evidence>
<dbReference type="NCBIfam" id="NF037959">
    <property type="entry name" value="MFS_SpdSyn"/>
    <property type="match status" value="1"/>
</dbReference>
<dbReference type="InterPro" id="IPR029063">
    <property type="entry name" value="SAM-dependent_MTases_sf"/>
</dbReference>
<feature type="transmembrane region" description="Helical" evidence="3">
    <location>
        <begin position="126"/>
        <end position="144"/>
    </location>
</feature>
<organism evidence="4 5">
    <name type="scientific">Phlyctema vagabunda</name>
    <dbReference type="NCBI Taxonomy" id="108571"/>
    <lineage>
        <taxon>Eukaryota</taxon>
        <taxon>Fungi</taxon>
        <taxon>Dikarya</taxon>
        <taxon>Ascomycota</taxon>
        <taxon>Pezizomycotina</taxon>
        <taxon>Leotiomycetes</taxon>
        <taxon>Helotiales</taxon>
        <taxon>Dermateaceae</taxon>
        <taxon>Phlyctema</taxon>
    </lineage>
</organism>
<feature type="compositionally biased region" description="Low complexity" evidence="2">
    <location>
        <begin position="15"/>
        <end position="24"/>
    </location>
</feature>
<dbReference type="EMBL" id="JBFCZG010000006">
    <property type="protein sequence ID" value="KAL3420876.1"/>
    <property type="molecule type" value="Genomic_DNA"/>
</dbReference>
<feature type="transmembrane region" description="Helical" evidence="3">
    <location>
        <begin position="64"/>
        <end position="86"/>
    </location>
</feature>
<keyword evidence="3" id="KW-0472">Membrane</keyword>
<feature type="region of interest" description="Disordered" evidence="2">
    <location>
        <begin position="1"/>
        <end position="27"/>
    </location>
</feature>
<protein>
    <submittedName>
        <fullName evidence="4">Spermine spermidine synthase</fullName>
    </submittedName>
</protein>
<dbReference type="Pfam" id="PF01564">
    <property type="entry name" value="Spermine_synth"/>
    <property type="match status" value="1"/>
</dbReference>
<accession>A0ABR4PCW4</accession>
<dbReference type="PANTHER" id="PTHR43317">
    <property type="entry name" value="THERMOSPERMINE SYNTHASE ACAULIS5"/>
    <property type="match status" value="1"/>
</dbReference>
<evidence type="ECO:0000313" key="5">
    <source>
        <dbReference type="Proteomes" id="UP001629113"/>
    </source>
</evidence>
<proteinExistence type="predicted"/>
<keyword evidence="3" id="KW-1133">Transmembrane helix</keyword>
<name>A0ABR4PCW4_9HELO</name>
<reference evidence="4 5" key="1">
    <citation type="submission" date="2024-06" db="EMBL/GenBank/DDBJ databases">
        <title>Complete genome of Phlyctema vagabunda strain 19-DSS-EL-015.</title>
        <authorList>
            <person name="Fiorenzani C."/>
        </authorList>
    </citation>
    <scope>NUCLEOTIDE SEQUENCE [LARGE SCALE GENOMIC DNA]</scope>
    <source>
        <strain evidence="4 5">19-DSS-EL-015</strain>
    </source>
</reference>
<comment type="caution">
    <text evidence="4">The sequence shown here is derived from an EMBL/GenBank/DDBJ whole genome shotgun (WGS) entry which is preliminary data.</text>
</comment>
<evidence type="ECO:0000256" key="3">
    <source>
        <dbReference type="SAM" id="Phobius"/>
    </source>
</evidence>